<evidence type="ECO:0000313" key="1">
    <source>
        <dbReference type="EMBL" id="MEK7950779.1"/>
    </source>
</evidence>
<protein>
    <recommendedName>
        <fullName evidence="3">RNA polymerase subunit sigma-24</fullName>
    </recommendedName>
</protein>
<sequence>MSVQYHDVRLRCLMFTQETHAAFPPTRWSLVVSSRDNDHGALEELCRLYWPPLYSFGRRSGLTIEDAQDLTQRFFHDLLENRAALLEKADPGGGRLRTLFLKVLQRRIADHHRHATREKRGSGQVVSLDTEAAEAGLRAVAPGISAEAVFDRHWALQVLHLALARLELDFATAGRSHHFTALVPFLGLGADDACYRTLRDTLNLDESRARQAVHRFRDRFRRHLRDEIAETIATDDDEAIDRELNDLRAILSRAS</sequence>
<dbReference type="EMBL" id="JBBUKT010000003">
    <property type="protein sequence ID" value="MEK7950779.1"/>
    <property type="molecule type" value="Genomic_DNA"/>
</dbReference>
<dbReference type="RefSeq" id="WP_341404380.1">
    <property type="nucleotide sequence ID" value="NZ_JBBUKT010000003.1"/>
</dbReference>
<evidence type="ECO:0000313" key="2">
    <source>
        <dbReference type="Proteomes" id="UP001371305"/>
    </source>
</evidence>
<comment type="caution">
    <text evidence="1">The sequence shown here is derived from an EMBL/GenBank/DDBJ whole genome shotgun (WGS) entry which is preliminary data.</text>
</comment>
<name>A0ABU9AUZ8_9BACT</name>
<reference evidence="1 2" key="1">
    <citation type="submission" date="2024-04" db="EMBL/GenBank/DDBJ databases">
        <title>Luteolibacter sp. isolated from soil.</title>
        <authorList>
            <person name="An J."/>
        </authorList>
    </citation>
    <scope>NUCLEOTIDE SEQUENCE [LARGE SCALE GENOMIC DNA]</scope>
    <source>
        <strain evidence="1 2">Y139</strain>
    </source>
</reference>
<keyword evidence="2" id="KW-1185">Reference proteome</keyword>
<evidence type="ECO:0008006" key="3">
    <source>
        <dbReference type="Google" id="ProtNLM"/>
    </source>
</evidence>
<dbReference type="InterPro" id="IPR013325">
    <property type="entry name" value="RNA_pol_sigma_r2"/>
</dbReference>
<accession>A0ABU9AUZ8</accession>
<organism evidence="1 2">
    <name type="scientific">Luteolibacter soli</name>
    <dbReference type="NCBI Taxonomy" id="3135280"/>
    <lineage>
        <taxon>Bacteria</taxon>
        <taxon>Pseudomonadati</taxon>
        <taxon>Verrucomicrobiota</taxon>
        <taxon>Verrucomicrobiia</taxon>
        <taxon>Verrucomicrobiales</taxon>
        <taxon>Verrucomicrobiaceae</taxon>
        <taxon>Luteolibacter</taxon>
    </lineage>
</organism>
<dbReference type="Gene3D" id="1.10.1740.10">
    <property type="match status" value="1"/>
</dbReference>
<gene>
    <name evidence="1" type="ORF">WKV53_09745</name>
</gene>
<dbReference type="Proteomes" id="UP001371305">
    <property type="component" value="Unassembled WGS sequence"/>
</dbReference>
<proteinExistence type="predicted"/>
<dbReference type="SUPFAM" id="SSF88946">
    <property type="entry name" value="Sigma2 domain of RNA polymerase sigma factors"/>
    <property type="match status" value="1"/>
</dbReference>